<feature type="transmembrane region" description="Helical" evidence="1">
    <location>
        <begin position="39"/>
        <end position="65"/>
    </location>
</feature>
<evidence type="ECO:0000256" key="1">
    <source>
        <dbReference type="SAM" id="Phobius"/>
    </source>
</evidence>
<comment type="caution">
    <text evidence="2">The sequence shown here is derived from an EMBL/GenBank/DDBJ whole genome shotgun (WGS) entry which is preliminary data.</text>
</comment>
<dbReference type="Proteomes" id="UP000011770">
    <property type="component" value="Unassembled WGS sequence"/>
</dbReference>
<evidence type="ECO:0000313" key="3">
    <source>
        <dbReference type="Proteomes" id="UP000011770"/>
    </source>
</evidence>
<proteinExistence type="predicted"/>
<keyword evidence="1" id="KW-0472">Membrane</keyword>
<protein>
    <submittedName>
        <fullName evidence="2">Uncharacterized protein</fullName>
    </submittedName>
</protein>
<reference evidence="2 3" key="1">
    <citation type="submission" date="2013-01" db="EMBL/GenBank/DDBJ databases">
        <authorList>
            <person name="Harkins D.M."/>
            <person name="Durkin A.S."/>
            <person name="Brinkac L.M."/>
            <person name="Haft D.H."/>
            <person name="Selengut J.D."/>
            <person name="Sanka R."/>
            <person name="DePew J."/>
            <person name="Purushe J."/>
            <person name="Tulsiani S.M."/>
            <person name="Graham G.C."/>
            <person name="Burns M.-A."/>
            <person name="Dohnt M.F."/>
            <person name="Smythe L.D."/>
            <person name="McKay D.B."/>
            <person name="Craig S.B."/>
            <person name="Vinetz J.M."/>
            <person name="Sutton G.G."/>
            <person name="Nierman W.C."/>
            <person name="Fouts D.E."/>
        </authorList>
    </citation>
    <scope>NUCLEOTIDE SEQUENCE [LARGE SCALE GENOMIC DNA]</scope>
    <source>
        <strain evidence="2 3">LT2116</strain>
    </source>
</reference>
<gene>
    <name evidence="2" type="ORF">LEP1GSC188_2444</name>
</gene>
<organism evidence="2 3">
    <name type="scientific">Leptospira weilii serovar Topaz str. LT2116</name>
    <dbReference type="NCBI Taxonomy" id="1088540"/>
    <lineage>
        <taxon>Bacteria</taxon>
        <taxon>Pseudomonadati</taxon>
        <taxon>Spirochaetota</taxon>
        <taxon>Spirochaetia</taxon>
        <taxon>Leptospirales</taxon>
        <taxon>Leptospiraceae</taxon>
        <taxon>Leptospira</taxon>
    </lineage>
</organism>
<keyword evidence="1" id="KW-0812">Transmembrane</keyword>
<name>M3GXG6_9LEPT</name>
<dbReference type="AlphaFoldDB" id="M3GXG6"/>
<accession>M3GXG6</accession>
<keyword evidence="1" id="KW-1133">Transmembrane helix</keyword>
<dbReference type="EMBL" id="AHOR02000031">
    <property type="protein sequence ID" value="EMF81596.1"/>
    <property type="molecule type" value="Genomic_DNA"/>
</dbReference>
<sequence length="114" mass="13236">MTEARSHSPLMLRAWNESPWSKHRPSRADPGLPTMSWGIFLFLNLLPKVGVVFLLLSSLFPYLYVKSPAQFPATYHFCKESLKNHWTERLCFRENCSNILNDTQGRMECVNFSV</sequence>
<evidence type="ECO:0000313" key="2">
    <source>
        <dbReference type="EMBL" id="EMF81596.1"/>
    </source>
</evidence>